<organism evidence="2 3">
    <name type="scientific">Roseimicrobium gellanilyticum</name>
    <dbReference type="NCBI Taxonomy" id="748857"/>
    <lineage>
        <taxon>Bacteria</taxon>
        <taxon>Pseudomonadati</taxon>
        <taxon>Verrucomicrobiota</taxon>
        <taxon>Verrucomicrobiia</taxon>
        <taxon>Verrucomicrobiales</taxon>
        <taxon>Verrucomicrobiaceae</taxon>
        <taxon>Roseimicrobium</taxon>
    </lineage>
</organism>
<comment type="caution">
    <text evidence="2">The sequence shown here is derived from an EMBL/GenBank/DDBJ whole genome shotgun (WGS) entry which is preliminary data.</text>
</comment>
<reference evidence="2 3" key="1">
    <citation type="submission" date="2018-06" db="EMBL/GenBank/DDBJ databases">
        <title>Genomic Encyclopedia of Type Strains, Phase IV (KMG-IV): sequencing the most valuable type-strain genomes for metagenomic binning, comparative biology and taxonomic classification.</title>
        <authorList>
            <person name="Goeker M."/>
        </authorList>
    </citation>
    <scope>NUCLEOTIDE SEQUENCE [LARGE SCALE GENOMIC DNA]</scope>
    <source>
        <strain evidence="2 3">DSM 25532</strain>
    </source>
</reference>
<keyword evidence="3" id="KW-1185">Reference proteome</keyword>
<dbReference type="AlphaFoldDB" id="A0A366HD34"/>
<evidence type="ECO:0000313" key="2">
    <source>
        <dbReference type="EMBL" id="RBP40372.1"/>
    </source>
</evidence>
<gene>
    <name evidence="2" type="ORF">DES53_10879</name>
</gene>
<dbReference type="EMBL" id="QNRR01000008">
    <property type="protein sequence ID" value="RBP40372.1"/>
    <property type="molecule type" value="Genomic_DNA"/>
</dbReference>
<feature type="compositionally biased region" description="Basic and acidic residues" evidence="1">
    <location>
        <begin position="156"/>
        <end position="168"/>
    </location>
</feature>
<dbReference type="Proteomes" id="UP000253426">
    <property type="component" value="Unassembled WGS sequence"/>
</dbReference>
<proteinExistence type="predicted"/>
<protein>
    <submittedName>
        <fullName evidence="2">Uncharacterized protein</fullName>
    </submittedName>
</protein>
<evidence type="ECO:0000256" key="1">
    <source>
        <dbReference type="SAM" id="MobiDB-lite"/>
    </source>
</evidence>
<feature type="region of interest" description="Disordered" evidence="1">
    <location>
        <begin position="156"/>
        <end position="182"/>
    </location>
</feature>
<sequence>MTHRAPRLTSLLCARVCHLGGMPFALLITLCVALGPGLSSCSSNSKPKKNSPAAANYADMKLEQRITYQIRNRDKVQTGLAKKAYNAGKEVESGNFKTKEFAGSKMFHNKKFKTDTYAQADKKSGFLNKMFQGHDKENAMADDQFKSPLNRYGDKKPWDYDKRSKAEGDVFTTRSEPEALKKQEKNIRPLILEDSQNSGYTEFDIQKLLKKD</sequence>
<name>A0A366HD34_9BACT</name>
<accession>A0A366HD34</accession>
<evidence type="ECO:0000313" key="3">
    <source>
        <dbReference type="Proteomes" id="UP000253426"/>
    </source>
</evidence>